<feature type="compositionally biased region" description="Basic and acidic residues" evidence="1">
    <location>
        <begin position="22"/>
        <end position="38"/>
    </location>
</feature>
<evidence type="ECO:0000313" key="5">
    <source>
        <dbReference type="Proteomes" id="UP001154282"/>
    </source>
</evidence>
<accession>A0AAV0N3D1</accession>
<dbReference type="AlphaFoldDB" id="A0AAV0N3D1"/>
<dbReference type="Pfam" id="PF04784">
    <property type="entry name" value="DUF547"/>
    <property type="match status" value="1"/>
</dbReference>
<dbReference type="InterPro" id="IPR006869">
    <property type="entry name" value="DUF547"/>
</dbReference>
<protein>
    <recommendedName>
        <fullName evidence="6">DUF547 domain-containing protein</fullName>
    </recommendedName>
</protein>
<dbReference type="Pfam" id="PF14389">
    <property type="entry name" value="Lzipper-MIP1"/>
    <property type="match status" value="1"/>
</dbReference>
<gene>
    <name evidence="4" type="ORF">LITE_LOCUS31395</name>
</gene>
<name>A0AAV0N3D1_9ROSI</name>
<comment type="caution">
    <text evidence="4">The sequence shown here is derived from an EMBL/GenBank/DDBJ whole genome shotgun (WGS) entry which is preliminary data.</text>
</comment>
<evidence type="ECO:0000259" key="2">
    <source>
        <dbReference type="Pfam" id="PF04784"/>
    </source>
</evidence>
<feature type="compositionally biased region" description="Polar residues" evidence="1">
    <location>
        <begin position="124"/>
        <end position="136"/>
    </location>
</feature>
<proteinExistence type="predicted"/>
<feature type="compositionally biased region" description="Basic residues" evidence="1">
    <location>
        <begin position="1"/>
        <end position="11"/>
    </location>
</feature>
<sequence>MASNHHPHHHQQQQSSILPSDSLRRQKMTGEEKREALEREVAVLQQMLQQEEKTHDFLEKVHDHHSNNNHINGDHNASNGSIPIPSFLNPKAKELVSELVAVENEIGRLEGEISRLQLNLKQEQQITKESTKPSSRQWQQPHHQQHHHHHLPPPTPIHHFPPHKTYNNSNSNYNTQDKLAFDTKALHFISKAIKGDYALDHHDFPLADKARDTTPNRHQRFREALLPDRNDHQQHQANTHRAAPKKSGMLFNMKSPSPMRDFRNPSPWPRDRNVENQTTKEATTPLPKALSNSILGEDNATGNVQHLQPNKLSENIMKCLNFIYVRLLRTSRAMELEKSGPISRSLNSSLVSRSFRADTGLLNSKSSSLSMYKESKQQDPYGIFDVEDSIPRDIGPYKNLVVFTSSSMDTKCISTSSSMPLIKKLRVLMNNLQNVDLRFLTQQQKLAFWINMYNACIMHGFLQFGVPHSPEKLLSLMNRATVNIGGNTINAQAIEHYILRKPATSSNNKVKQSSNKDESKESAVRKLYGLETTDPNVTFALCCGTRSSPAVKVYTAEGVTAELERAKLEYLQASMVVSGTKRISIPELLVRNLADFAMDTDTLVEWVCHQLPTSGSLRKSIVDCFRGQNSGKLPAVAVDKIPYDSQFQYLLAV</sequence>
<dbReference type="InterPro" id="IPR025757">
    <property type="entry name" value="MIP1_Leuzipper"/>
</dbReference>
<dbReference type="PANTHER" id="PTHR46248:SF6">
    <property type="entry name" value="OS03G0859900 PROTEIN"/>
    <property type="match status" value="1"/>
</dbReference>
<dbReference type="Proteomes" id="UP001154282">
    <property type="component" value="Unassembled WGS sequence"/>
</dbReference>
<feature type="region of interest" description="Disordered" evidence="1">
    <location>
        <begin position="1"/>
        <end position="38"/>
    </location>
</feature>
<dbReference type="PANTHER" id="PTHR46248">
    <property type="entry name" value="EXPRESSED PROTEIN"/>
    <property type="match status" value="1"/>
</dbReference>
<feature type="region of interest" description="Disordered" evidence="1">
    <location>
        <begin position="230"/>
        <end position="285"/>
    </location>
</feature>
<feature type="domain" description="Ternary complex factor MIP1 leucine-zipper" evidence="3">
    <location>
        <begin position="31"/>
        <end position="123"/>
    </location>
</feature>
<feature type="domain" description="DUF547" evidence="2">
    <location>
        <begin position="438"/>
        <end position="571"/>
    </location>
</feature>
<keyword evidence="5" id="KW-1185">Reference proteome</keyword>
<evidence type="ECO:0000313" key="4">
    <source>
        <dbReference type="EMBL" id="CAI0452899.1"/>
    </source>
</evidence>
<organism evidence="4 5">
    <name type="scientific">Linum tenue</name>
    <dbReference type="NCBI Taxonomy" id="586396"/>
    <lineage>
        <taxon>Eukaryota</taxon>
        <taxon>Viridiplantae</taxon>
        <taxon>Streptophyta</taxon>
        <taxon>Embryophyta</taxon>
        <taxon>Tracheophyta</taxon>
        <taxon>Spermatophyta</taxon>
        <taxon>Magnoliopsida</taxon>
        <taxon>eudicotyledons</taxon>
        <taxon>Gunneridae</taxon>
        <taxon>Pentapetalae</taxon>
        <taxon>rosids</taxon>
        <taxon>fabids</taxon>
        <taxon>Malpighiales</taxon>
        <taxon>Linaceae</taxon>
        <taxon>Linum</taxon>
    </lineage>
</organism>
<evidence type="ECO:0008006" key="6">
    <source>
        <dbReference type="Google" id="ProtNLM"/>
    </source>
</evidence>
<evidence type="ECO:0000259" key="3">
    <source>
        <dbReference type="Pfam" id="PF14389"/>
    </source>
</evidence>
<feature type="region of interest" description="Disordered" evidence="1">
    <location>
        <begin position="124"/>
        <end position="172"/>
    </location>
</feature>
<dbReference type="EMBL" id="CAMGYJ010000007">
    <property type="protein sequence ID" value="CAI0452899.1"/>
    <property type="molecule type" value="Genomic_DNA"/>
</dbReference>
<reference evidence="4" key="1">
    <citation type="submission" date="2022-08" db="EMBL/GenBank/DDBJ databases">
        <authorList>
            <person name="Gutierrez-Valencia J."/>
        </authorList>
    </citation>
    <scope>NUCLEOTIDE SEQUENCE</scope>
</reference>
<feature type="compositionally biased region" description="Low complexity" evidence="1">
    <location>
        <begin position="163"/>
        <end position="172"/>
    </location>
</feature>
<evidence type="ECO:0000256" key="1">
    <source>
        <dbReference type="SAM" id="MobiDB-lite"/>
    </source>
</evidence>